<organism evidence="1 2">
    <name type="scientific">Colletotrichum higginsianum (strain IMI 349063)</name>
    <name type="common">Crucifer anthracnose fungus</name>
    <dbReference type="NCBI Taxonomy" id="759273"/>
    <lineage>
        <taxon>Eukaryota</taxon>
        <taxon>Fungi</taxon>
        <taxon>Dikarya</taxon>
        <taxon>Ascomycota</taxon>
        <taxon>Pezizomycotina</taxon>
        <taxon>Sordariomycetes</taxon>
        <taxon>Hypocreomycetidae</taxon>
        <taxon>Glomerellales</taxon>
        <taxon>Glomerellaceae</taxon>
        <taxon>Colletotrichum</taxon>
        <taxon>Colletotrichum destructivum species complex</taxon>
    </lineage>
</organism>
<dbReference type="EMBL" id="LTAN01000009">
    <property type="protein sequence ID" value="OBR03678.1"/>
    <property type="molecule type" value="Genomic_DNA"/>
</dbReference>
<dbReference type="AlphaFoldDB" id="A0A1B7XVA9"/>
<protein>
    <submittedName>
        <fullName evidence="1">Uncharacterized protein</fullName>
    </submittedName>
</protein>
<accession>A0A1B7XVA9</accession>
<dbReference type="Proteomes" id="UP000092177">
    <property type="component" value="Chromosome 9"/>
</dbReference>
<evidence type="ECO:0000313" key="1">
    <source>
        <dbReference type="EMBL" id="OBR03678.1"/>
    </source>
</evidence>
<proteinExistence type="predicted"/>
<comment type="caution">
    <text evidence="1">The sequence shown here is derived from an EMBL/GenBank/DDBJ whole genome shotgun (WGS) entry which is preliminary data.</text>
</comment>
<dbReference type="RefSeq" id="XP_018152196.1">
    <property type="nucleotide sequence ID" value="XM_018307779.1"/>
</dbReference>
<keyword evidence="2" id="KW-1185">Reference proteome</keyword>
<evidence type="ECO:0000313" key="2">
    <source>
        <dbReference type="Proteomes" id="UP000092177"/>
    </source>
</evidence>
<name>A0A1B7XVA9_COLHI</name>
<dbReference type="KEGG" id="chig:CH63R_12805"/>
<sequence length="76" mass="8010">MPPFPASSRAVDDGPITPLILLRVSQVAAIAGQPMPVGGGDPGLVLARVLLVLRVYDICHDGDWLQLNRTQLPALG</sequence>
<dbReference type="GeneID" id="28871886"/>
<dbReference type="VEuPathDB" id="FungiDB:CH63R_12805"/>
<reference evidence="2" key="1">
    <citation type="journal article" date="2017" name="BMC Genomics">
        <title>Gapless genome assembly of Colletotrichum higginsianum reveals chromosome structure and association of transposable elements with secondary metabolite gene clusters.</title>
        <authorList>
            <person name="Dallery J.-F."/>
            <person name="Lapalu N."/>
            <person name="Zampounis A."/>
            <person name="Pigne S."/>
            <person name="Luyten I."/>
            <person name="Amselem J."/>
            <person name="Wittenberg A.H.J."/>
            <person name="Zhou S."/>
            <person name="de Queiroz M.V."/>
            <person name="Robin G.P."/>
            <person name="Auger A."/>
            <person name="Hainaut M."/>
            <person name="Henrissat B."/>
            <person name="Kim K.-T."/>
            <person name="Lee Y.-H."/>
            <person name="Lespinet O."/>
            <person name="Schwartz D.C."/>
            <person name="Thon M.R."/>
            <person name="O'Connell R.J."/>
        </authorList>
    </citation>
    <scope>NUCLEOTIDE SEQUENCE [LARGE SCALE GENOMIC DNA]</scope>
    <source>
        <strain evidence="2">IMI 349063</strain>
    </source>
</reference>
<gene>
    <name evidence="1" type="ORF">CH63R_12805</name>
</gene>